<reference evidence="2 3" key="1">
    <citation type="journal article" date="2018" name="G3 (Bethesda)">
        <title>Phylogenetic and Phylogenomic Definition of Rhizopus Species.</title>
        <authorList>
            <person name="Gryganskyi A.P."/>
            <person name="Golan J."/>
            <person name="Dolatabadi S."/>
            <person name="Mondo S."/>
            <person name="Robb S."/>
            <person name="Idnurm A."/>
            <person name="Muszewska A."/>
            <person name="Steczkiewicz K."/>
            <person name="Masonjones S."/>
            <person name="Liao H.L."/>
            <person name="Gajdeczka M.T."/>
            <person name="Anike F."/>
            <person name="Vuek A."/>
            <person name="Anishchenko I.M."/>
            <person name="Voigt K."/>
            <person name="de Hoog G.S."/>
            <person name="Smith M.E."/>
            <person name="Heitman J."/>
            <person name="Vilgalys R."/>
            <person name="Stajich J.E."/>
        </authorList>
    </citation>
    <scope>NUCLEOTIDE SEQUENCE [LARGE SCALE GENOMIC DNA]</scope>
    <source>
        <strain evidence="2 3">LSU 92-RS-03</strain>
    </source>
</reference>
<sequence length="116" mass="12871">MSTALPSTAGTPQPTGLHNQVTASPAQAFAQAQIQQQQLQAQSLFRQKQLMAQKQQHQSSGQAVLRLLQFAEQLSPGEKEAENRSFWDNFVDTFFTSSSVYKLGLLNTVDNEQKAF</sequence>
<evidence type="ECO:0000313" key="2">
    <source>
        <dbReference type="EMBL" id="RCI06003.1"/>
    </source>
</evidence>
<gene>
    <name evidence="2" type="ORF">CU098_002891</name>
</gene>
<evidence type="ECO:0000256" key="1">
    <source>
        <dbReference type="SAM" id="MobiDB-lite"/>
    </source>
</evidence>
<dbReference type="InterPro" id="IPR029005">
    <property type="entry name" value="LIM-bd/SEUSS"/>
</dbReference>
<dbReference type="Proteomes" id="UP000253551">
    <property type="component" value="Unassembled WGS sequence"/>
</dbReference>
<keyword evidence="3" id="KW-1185">Reference proteome</keyword>
<organism evidence="2 3">
    <name type="scientific">Rhizopus stolonifer</name>
    <name type="common">Rhizopus nigricans</name>
    <dbReference type="NCBI Taxonomy" id="4846"/>
    <lineage>
        <taxon>Eukaryota</taxon>
        <taxon>Fungi</taxon>
        <taxon>Fungi incertae sedis</taxon>
        <taxon>Mucoromycota</taxon>
        <taxon>Mucoromycotina</taxon>
        <taxon>Mucoromycetes</taxon>
        <taxon>Mucorales</taxon>
        <taxon>Mucorineae</taxon>
        <taxon>Rhizopodaceae</taxon>
        <taxon>Rhizopus</taxon>
    </lineage>
</organism>
<feature type="region of interest" description="Disordered" evidence="1">
    <location>
        <begin position="1"/>
        <end position="21"/>
    </location>
</feature>
<name>A0A367KUW7_RHIST</name>
<dbReference type="STRING" id="4846.A0A367KUW7"/>
<feature type="non-terminal residue" evidence="2">
    <location>
        <position position="116"/>
    </location>
</feature>
<proteinExistence type="predicted"/>
<dbReference type="EMBL" id="PJQM01000253">
    <property type="protein sequence ID" value="RCI06003.1"/>
    <property type="molecule type" value="Genomic_DNA"/>
</dbReference>
<protein>
    <submittedName>
        <fullName evidence="2">Uncharacterized protein</fullName>
    </submittedName>
</protein>
<accession>A0A367KUW7</accession>
<dbReference type="AlphaFoldDB" id="A0A367KUW7"/>
<dbReference type="OrthoDB" id="2290945at2759"/>
<dbReference type="Pfam" id="PF01803">
    <property type="entry name" value="LIM_bind"/>
    <property type="match status" value="1"/>
</dbReference>
<comment type="caution">
    <text evidence="2">The sequence shown here is derived from an EMBL/GenBank/DDBJ whole genome shotgun (WGS) entry which is preliminary data.</text>
</comment>
<evidence type="ECO:0000313" key="3">
    <source>
        <dbReference type="Proteomes" id="UP000253551"/>
    </source>
</evidence>